<dbReference type="RefSeq" id="WP_181932015.1">
    <property type="nucleotide sequence ID" value="NZ_CP054698.1"/>
</dbReference>
<protein>
    <submittedName>
        <fullName evidence="1">Uncharacterized protein</fullName>
    </submittedName>
</protein>
<dbReference type="EMBL" id="CP054698">
    <property type="protein sequence ID" value="QMS88936.1"/>
    <property type="molecule type" value="Genomic_DNA"/>
</dbReference>
<evidence type="ECO:0000313" key="1">
    <source>
        <dbReference type="EMBL" id="QMS88936.1"/>
    </source>
</evidence>
<name>A0A7D7LAZ1_9NOSO</name>
<evidence type="ECO:0000313" key="2">
    <source>
        <dbReference type="Proteomes" id="UP000514713"/>
    </source>
</evidence>
<proteinExistence type="predicted"/>
<dbReference type="Proteomes" id="UP000514713">
    <property type="component" value="Chromosome"/>
</dbReference>
<organism evidence="1 2">
    <name type="scientific">Nostoc edaphicum CCNP1411</name>
    <dbReference type="NCBI Taxonomy" id="1472755"/>
    <lineage>
        <taxon>Bacteria</taxon>
        <taxon>Bacillati</taxon>
        <taxon>Cyanobacteriota</taxon>
        <taxon>Cyanophyceae</taxon>
        <taxon>Nostocales</taxon>
        <taxon>Nostocaceae</taxon>
        <taxon>Nostoc</taxon>
    </lineage>
</organism>
<sequence length="102" mass="11573">MGKNFFPCSLLLELFLVNAQFPMPNAQCPLDRKEKIRKFNPRRVLVAKKLGDATRSHQFTRLQTIPSIVTLFKTFSFLLGDGYPNIGKPPEASKHCRSTHAV</sequence>
<dbReference type="KEGG" id="ned:HUN01_15485"/>
<dbReference type="AlphaFoldDB" id="A0A7D7LAZ1"/>
<accession>A0A7D7LAZ1</accession>
<keyword evidence="2" id="KW-1185">Reference proteome</keyword>
<gene>
    <name evidence="1" type="ORF">HUN01_15485</name>
</gene>
<reference evidence="2" key="1">
    <citation type="submission" date="2020-06" db="EMBL/GenBank/DDBJ databases">
        <title>Nostoc edaphicum CCNP1411 genome.</title>
        <authorList>
            <person name="Fidor A."/>
            <person name="Grabski M."/>
            <person name="Gawor J."/>
            <person name="Gromadka R."/>
            <person name="Wegrzyn G."/>
            <person name="Mazur-Marzec H."/>
        </authorList>
    </citation>
    <scope>NUCLEOTIDE SEQUENCE [LARGE SCALE GENOMIC DNA]</scope>
    <source>
        <strain evidence="2">CCNP1411</strain>
    </source>
</reference>